<reference evidence="3" key="1">
    <citation type="journal article" date="2019" name="Int. J. Syst. Evol. Microbiol.">
        <title>The Global Catalogue of Microorganisms (GCM) 10K type strain sequencing project: providing services to taxonomists for standard genome sequencing and annotation.</title>
        <authorList>
            <consortium name="The Broad Institute Genomics Platform"/>
            <consortium name="The Broad Institute Genome Sequencing Center for Infectious Disease"/>
            <person name="Wu L."/>
            <person name="Ma J."/>
        </authorList>
    </citation>
    <scope>NUCLEOTIDE SEQUENCE [LARGE SCALE GENOMIC DNA]</scope>
    <source>
        <strain evidence="3">DFY28</strain>
    </source>
</reference>
<dbReference type="PANTHER" id="PTHR30386:SF17">
    <property type="entry name" value="ALKALINE PROTEASE SECRETION PROTEIN APRE"/>
    <property type="match status" value="1"/>
</dbReference>
<feature type="transmembrane region" description="Helical" evidence="1">
    <location>
        <begin position="151"/>
        <end position="173"/>
    </location>
</feature>
<dbReference type="InterPro" id="IPR050739">
    <property type="entry name" value="MFP"/>
</dbReference>
<protein>
    <submittedName>
        <fullName evidence="2">HlyD family efflux transporter periplasmic adaptor subunit</fullName>
    </submittedName>
</protein>
<accession>A0ABW4N6J4</accession>
<dbReference type="InterPro" id="IPR011053">
    <property type="entry name" value="Single_hybrid_motif"/>
</dbReference>
<dbReference type="RefSeq" id="WP_377281485.1">
    <property type="nucleotide sequence ID" value="NZ_JBHRSI010000004.1"/>
</dbReference>
<dbReference type="PANTHER" id="PTHR30386">
    <property type="entry name" value="MEMBRANE FUSION SUBUNIT OF EMRAB-TOLC MULTIDRUG EFFLUX PUMP"/>
    <property type="match status" value="1"/>
</dbReference>
<comment type="caution">
    <text evidence="2">The sequence shown here is derived from an EMBL/GenBank/DDBJ whole genome shotgun (WGS) entry which is preliminary data.</text>
</comment>
<gene>
    <name evidence="2" type="ORF">ACFSC0_18635</name>
</gene>
<proteinExistence type="predicted"/>
<dbReference type="EMBL" id="JBHUEY010000006">
    <property type="protein sequence ID" value="MFD1785423.1"/>
    <property type="molecule type" value="Genomic_DNA"/>
</dbReference>
<dbReference type="Proteomes" id="UP001597237">
    <property type="component" value="Unassembled WGS sequence"/>
</dbReference>
<dbReference type="Gene3D" id="2.40.50.100">
    <property type="match status" value="1"/>
</dbReference>
<keyword evidence="1" id="KW-1133">Transmembrane helix</keyword>
<organism evidence="2 3">
    <name type="scientific">Phenylobacterium terrae</name>
    <dbReference type="NCBI Taxonomy" id="2665495"/>
    <lineage>
        <taxon>Bacteria</taxon>
        <taxon>Pseudomonadati</taxon>
        <taxon>Pseudomonadota</taxon>
        <taxon>Alphaproteobacteria</taxon>
        <taxon>Caulobacterales</taxon>
        <taxon>Caulobacteraceae</taxon>
        <taxon>Phenylobacterium</taxon>
    </lineage>
</organism>
<dbReference type="SUPFAM" id="SSF51230">
    <property type="entry name" value="Single hybrid motif"/>
    <property type="match status" value="1"/>
</dbReference>
<evidence type="ECO:0000256" key="1">
    <source>
        <dbReference type="SAM" id="Phobius"/>
    </source>
</evidence>
<keyword evidence="3" id="KW-1185">Reference proteome</keyword>
<evidence type="ECO:0000313" key="3">
    <source>
        <dbReference type="Proteomes" id="UP001597237"/>
    </source>
</evidence>
<name>A0ABW4N6J4_9CAUL</name>
<dbReference type="Gene3D" id="2.40.10.220">
    <property type="entry name" value="predicted glycosyltransferase like domains"/>
    <property type="match status" value="1"/>
</dbReference>
<keyword evidence="1" id="KW-0472">Membrane</keyword>
<evidence type="ECO:0000313" key="2">
    <source>
        <dbReference type="EMBL" id="MFD1785423.1"/>
    </source>
</evidence>
<sequence>MATSMFVHEAFTQRQFVRLRTPLLVTIGDKTYRSRDWSVAAVRVDGVDPLPRVKELVELKLKFQFENFALEMEATAEVNRVDPAEKAAVYLFTELSPTNLSLLHYLVGALISGESLTASDVLAIAQRDNFTAPRRASSAVAEDKGALAKRLALIAVLWLVGLGLVGFVLISALSRAFVVDSNGVLTSSAPQTVRAPDTGAILAWSAAKGERVQPRQALASMETLEGARLTVASPCDCIVADPKVEPGEVLGRGAPLLTLAPATAPLAGEFVVPLADAKRLRQGDSVHIDFFGQHPPIKGRVKTVNLPTFPDESAYARDRNGAMQLTALVHVELEERVPFTLIGRPAAARINTLRTPF</sequence>
<keyword evidence="1" id="KW-0812">Transmembrane</keyword>